<evidence type="ECO:0000313" key="1">
    <source>
        <dbReference type="EMBL" id="EFE90070.1"/>
    </source>
</evidence>
<name>D4BL82_BIFBR</name>
<dbReference type="AlphaFoldDB" id="D4BL82"/>
<keyword evidence="2" id="KW-1185">Reference proteome</keyword>
<gene>
    <name evidence="1" type="ORF">BIFBRE_02814</name>
</gene>
<proteinExistence type="predicted"/>
<sequence>MSHLDECMACPVGQDVNLASFRIMSHAPLNRRKASSSRNGDIPTFHVLGLWDIKNVNRLMLLMGHGQVGQHEKIASFRIVSHAKRHDPTACHTRDDTNSATLGLKLNVFLTMLIYFE</sequence>
<evidence type="ECO:0000313" key="2">
    <source>
        <dbReference type="Proteomes" id="UP000003191"/>
    </source>
</evidence>
<accession>D4BL82</accession>
<dbReference type="HOGENOM" id="CLU_2080160_0_0_11"/>
<dbReference type="Proteomes" id="UP000003191">
    <property type="component" value="Unassembled WGS sequence"/>
</dbReference>
<reference evidence="1 2" key="1">
    <citation type="submission" date="2010-02" db="EMBL/GenBank/DDBJ databases">
        <authorList>
            <person name="Weinstock G."/>
            <person name="Sodergren E."/>
            <person name="Clifton S."/>
            <person name="Fulton L."/>
            <person name="Fulton B."/>
            <person name="Courtney L."/>
            <person name="Fronick C."/>
            <person name="Harrison M."/>
            <person name="Strong C."/>
            <person name="Farmer C."/>
            <person name="Delahaunty K."/>
            <person name="Markovic C."/>
            <person name="Hall O."/>
            <person name="Minx P."/>
            <person name="Tomlinson C."/>
            <person name="Mitreva M."/>
            <person name="Nelson J."/>
            <person name="Hou S."/>
            <person name="Wollam A."/>
            <person name="Pepin K.H."/>
            <person name="Johnson M."/>
            <person name="Bhonagiri V."/>
            <person name="Zhang X."/>
            <person name="Suruliraj S."/>
            <person name="Warren W."/>
            <person name="Chinwalla A."/>
            <person name="Mardis E.R."/>
            <person name="Wilson R.K."/>
        </authorList>
    </citation>
    <scope>NUCLEOTIDE SEQUENCE [LARGE SCALE GENOMIC DNA]</scope>
    <source>
        <strain evidence="1 2">DSM 20213</strain>
    </source>
</reference>
<comment type="caution">
    <text evidence="1">The sequence shown here is derived from an EMBL/GenBank/DDBJ whole genome shotgun (WGS) entry which is preliminary data.</text>
</comment>
<organism evidence="1 2">
    <name type="scientific">Bifidobacterium breve DSM 20213 = JCM 1192</name>
    <dbReference type="NCBI Taxonomy" id="518634"/>
    <lineage>
        <taxon>Bacteria</taxon>
        <taxon>Bacillati</taxon>
        <taxon>Actinomycetota</taxon>
        <taxon>Actinomycetes</taxon>
        <taxon>Bifidobacteriales</taxon>
        <taxon>Bifidobacteriaceae</taxon>
        <taxon>Bifidobacterium</taxon>
    </lineage>
</organism>
<dbReference type="EMBL" id="ACCG02000002">
    <property type="protein sequence ID" value="EFE90070.1"/>
    <property type="molecule type" value="Genomic_DNA"/>
</dbReference>
<protein>
    <submittedName>
        <fullName evidence="1">Uncharacterized protein</fullName>
    </submittedName>
</protein>